<gene>
    <name evidence="2" type="ORF">ABVK50_17825</name>
</gene>
<reference evidence="2" key="1">
    <citation type="submission" date="2024-06" db="EMBL/GenBank/DDBJ databases">
        <title>Mesorhizobium karijinii sp. nov., a symbiont of the iconic Swainsona formosa from arid Australia.</title>
        <authorList>
            <person name="Hill Y.J."/>
            <person name="Watkin E.L.J."/>
            <person name="O'Hara G.W."/>
            <person name="Terpolilli J."/>
            <person name="Tye M.L."/>
            <person name="Kohlmeier M.G."/>
        </authorList>
    </citation>
    <scope>NUCLEOTIDE SEQUENCE</scope>
    <source>
        <strain evidence="2">WSM2240</strain>
    </source>
</reference>
<evidence type="ECO:0000313" key="2">
    <source>
        <dbReference type="EMBL" id="XCG47151.1"/>
    </source>
</evidence>
<dbReference type="AlphaFoldDB" id="A0AAU8CJX8"/>
<dbReference type="EMBL" id="CP159253">
    <property type="protein sequence ID" value="XCG47151.1"/>
    <property type="molecule type" value="Genomic_DNA"/>
</dbReference>
<dbReference type="RefSeq" id="WP_353645301.1">
    <property type="nucleotide sequence ID" value="NZ_CP159253.1"/>
</dbReference>
<protein>
    <submittedName>
        <fullName evidence="2">Uncharacterized protein</fullName>
    </submittedName>
</protein>
<feature type="region of interest" description="Disordered" evidence="1">
    <location>
        <begin position="1"/>
        <end position="28"/>
    </location>
</feature>
<sequence>MKSRNPVDDGHPFLLAGKSAAGSRDNEGLPVPRQVNCDFAERIRLPMRAVVPRDCPRPQSIFELRKRLKRTVISFLLQCSIAAIKFAAASVSGMVGKHHQPSTGIQACALPPHQFRLEYGLAPADIPLMNVNLRTNTVLLSVVRAAVSAIGNQAIAVA</sequence>
<evidence type="ECO:0000256" key="1">
    <source>
        <dbReference type="SAM" id="MobiDB-lite"/>
    </source>
</evidence>
<accession>A0AAU8CJX8</accession>
<name>A0AAU8CJX8_9HYPH</name>
<proteinExistence type="predicted"/>
<organism evidence="2">
    <name type="scientific">Mesorhizobium sp. WSM2240</name>
    <dbReference type="NCBI Taxonomy" id="3228851"/>
    <lineage>
        <taxon>Bacteria</taxon>
        <taxon>Pseudomonadati</taxon>
        <taxon>Pseudomonadota</taxon>
        <taxon>Alphaproteobacteria</taxon>
        <taxon>Hyphomicrobiales</taxon>
        <taxon>Phyllobacteriaceae</taxon>
        <taxon>Mesorhizobium</taxon>
    </lineage>
</organism>
<feature type="compositionally biased region" description="Basic and acidic residues" evidence="1">
    <location>
        <begin position="1"/>
        <end position="11"/>
    </location>
</feature>